<evidence type="ECO:0000256" key="1">
    <source>
        <dbReference type="SAM" id="Coils"/>
    </source>
</evidence>
<feature type="coiled-coil region" evidence="1">
    <location>
        <begin position="22"/>
        <end position="63"/>
    </location>
</feature>
<name>A0ABR8U7Y8_9BACL</name>
<comment type="caution">
    <text evidence="3">The sequence shown here is derived from an EMBL/GenBank/DDBJ whole genome shotgun (WGS) entry which is preliminary data.</text>
</comment>
<keyword evidence="4" id="KW-1185">Reference proteome</keyword>
<feature type="signal peptide" evidence="2">
    <location>
        <begin position="1"/>
        <end position="23"/>
    </location>
</feature>
<evidence type="ECO:0000313" key="3">
    <source>
        <dbReference type="EMBL" id="MBD7984155.1"/>
    </source>
</evidence>
<keyword evidence="2" id="KW-0732">Signal</keyword>
<evidence type="ECO:0000313" key="4">
    <source>
        <dbReference type="Proteomes" id="UP000626786"/>
    </source>
</evidence>
<feature type="chain" id="PRO_5047091942" evidence="2">
    <location>
        <begin position="24"/>
        <end position="216"/>
    </location>
</feature>
<dbReference type="Proteomes" id="UP000626786">
    <property type="component" value="Unassembled WGS sequence"/>
</dbReference>
<gene>
    <name evidence="3" type="ORF">H9649_06150</name>
</gene>
<organism evidence="3 4">
    <name type="scientific">Sporosarcina quadrami</name>
    <dbReference type="NCBI Taxonomy" id="2762234"/>
    <lineage>
        <taxon>Bacteria</taxon>
        <taxon>Bacillati</taxon>
        <taxon>Bacillota</taxon>
        <taxon>Bacilli</taxon>
        <taxon>Bacillales</taxon>
        <taxon>Caryophanaceae</taxon>
        <taxon>Sporosarcina</taxon>
    </lineage>
</organism>
<dbReference type="RefSeq" id="WP_191693842.1">
    <property type="nucleotide sequence ID" value="NZ_JACSQN010000004.1"/>
</dbReference>
<protein>
    <submittedName>
        <fullName evidence="3">Uncharacterized protein</fullName>
    </submittedName>
</protein>
<proteinExistence type="predicted"/>
<keyword evidence="1" id="KW-0175">Coiled coil</keyword>
<dbReference type="PROSITE" id="PS51257">
    <property type="entry name" value="PROKAR_LIPOPROTEIN"/>
    <property type="match status" value="1"/>
</dbReference>
<dbReference type="EMBL" id="JACSQN010000004">
    <property type="protein sequence ID" value="MBD7984155.1"/>
    <property type="molecule type" value="Genomic_DNA"/>
</dbReference>
<evidence type="ECO:0000256" key="2">
    <source>
        <dbReference type="SAM" id="SignalP"/>
    </source>
</evidence>
<accession>A0ABR8U7Y8</accession>
<sequence length="216" mass="24960">MLKQLSILSLSLLLLIGCSNVNPNNQQNLANLEEELDKTAEHLVEKENELKQLYQQLEGTTEQGYISISKDDLPKLWNNPETQLWKYMMDSTFAKENGWEQSSTNWRKLDTKLDETISSPNQSWQSPGMLMLAFMTELEISDSLGQEFWEINSRIEFTDENNATGYIMSYGWRDDSIAGSDIKLTMKKDNGFWYIENAEEREQCYRGLGKTKGLCL</sequence>
<reference evidence="3 4" key="1">
    <citation type="submission" date="2020-08" db="EMBL/GenBank/DDBJ databases">
        <title>A Genomic Blueprint of the Chicken Gut Microbiome.</title>
        <authorList>
            <person name="Gilroy R."/>
            <person name="Ravi A."/>
            <person name="Getino M."/>
            <person name="Pursley I."/>
            <person name="Horton D.L."/>
            <person name="Alikhan N.-F."/>
            <person name="Baker D."/>
            <person name="Gharbi K."/>
            <person name="Hall N."/>
            <person name="Watson M."/>
            <person name="Adriaenssens E.M."/>
            <person name="Foster-Nyarko E."/>
            <person name="Jarju S."/>
            <person name="Secka A."/>
            <person name="Antonio M."/>
            <person name="Oren A."/>
            <person name="Chaudhuri R."/>
            <person name="La Ragione R.M."/>
            <person name="Hildebrand F."/>
            <person name="Pallen M.J."/>
        </authorList>
    </citation>
    <scope>NUCLEOTIDE SEQUENCE [LARGE SCALE GENOMIC DNA]</scope>
    <source>
        <strain evidence="3 4">Sa2YVA2</strain>
    </source>
</reference>